<dbReference type="AlphaFoldDB" id="A0AAQ0YNC0"/>
<protein>
    <submittedName>
        <fullName evidence="2">Uncharacterized protein</fullName>
    </submittedName>
</protein>
<feature type="region of interest" description="Disordered" evidence="1">
    <location>
        <begin position="23"/>
        <end position="51"/>
    </location>
</feature>
<evidence type="ECO:0000256" key="1">
    <source>
        <dbReference type="SAM" id="MobiDB-lite"/>
    </source>
</evidence>
<accession>A0AAQ0YNC0</accession>
<reference evidence="2 3" key="1">
    <citation type="submission" date="2018-02" db="EMBL/GenBank/DDBJ databases">
        <title>Characterization of Xanthomonas diversity in transplant houses and field plants.</title>
        <authorList>
            <person name="Abrahamian P."/>
            <person name="Timilsina S."/>
            <person name="Minsavage G.V."/>
            <person name="Goss E.M."/>
            <person name="Jones J.B."/>
            <person name="Vallad G.E."/>
        </authorList>
    </citation>
    <scope>NUCLEOTIDE SEQUENCE [LARGE SCALE GENOMIC DNA]</scope>
    <source>
        <strain evidence="2 3">GEV2132</strain>
    </source>
</reference>
<organism evidence="2 3">
    <name type="scientific">Xanthomonas perforans</name>
    <dbReference type="NCBI Taxonomy" id="442694"/>
    <lineage>
        <taxon>Bacteria</taxon>
        <taxon>Pseudomonadati</taxon>
        <taxon>Pseudomonadota</taxon>
        <taxon>Gammaproteobacteria</taxon>
        <taxon>Lysobacterales</taxon>
        <taxon>Lysobacteraceae</taxon>
        <taxon>Xanthomonas</taxon>
    </lineage>
</organism>
<evidence type="ECO:0000313" key="2">
    <source>
        <dbReference type="EMBL" id="RXD52985.1"/>
    </source>
</evidence>
<name>A0AAQ0YNC0_XANPE</name>
<comment type="caution">
    <text evidence="2">The sequence shown here is derived from an EMBL/GenBank/DDBJ whole genome shotgun (WGS) entry which is preliminary data.</text>
</comment>
<dbReference type="KEGG" id="xpe:BJD13_23030"/>
<dbReference type="EMBL" id="PUUL01000077">
    <property type="protein sequence ID" value="RXD52985.1"/>
    <property type="molecule type" value="Genomic_DNA"/>
</dbReference>
<proteinExistence type="predicted"/>
<gene>
    <name evidence="2" type="ORF">DB769_13630</name>
</gene>
<feature type="compositionally biased region" description="Basic residues" evidence="1">
    <location>
        <begin position="36"/>
        <end position="51"/>
    </location>
</feature>
<sequence>MTGAPLIPPQLPSGLHLAAIRGAQWRPTRRAQSSGARRRRHQPQRTQGRWRGRVRLVPAVSLCAVPKRP</sequence>
<evidence type="ECO:0000313" key="3">
    <source>
        <dbReference type="Proteomes" id="UP000289372"/>
    </source>
</evidence>
<dbReference type="Proteomes" id="UP000289372">
    <property type="component" value="Unassembled WGS sequence"/>
</dbReference>